<name>A0A6L8KBG7_9BURK</name>
<feature type="domain" description="HPt" evidence="14">
    <location>
        <begin position="667"/>
        <end position="764"/>
    </location>
</feature>
<dbReference type="InterPro" id="IPR036641">
    <property type="entry name" value="HPT_dom_sf"/>
</dbReference>
<evidence type="ECO:0000256" key="4">
    <source>
        <dbReference type="ARBA" id="ARBA00022729"/>
    </source>
</evidence>
<dbReference type="SUPFAM" id="SSF47226">
    <property type="entry name" value="Histidine-containing phosphotransfer domain, HPT domain"/>
    <property type="match status" value="1"/>
</dbReference>
<evidence type="ECO:0000256" key="1">
    <source>
        <dbReference type="ARBA" id="ARBA00000085"/>
    </source>
</evidence>
<evidence type="ECO:0000256" key="2">
    <source>
        <dbReference type="ARBA" id="ARBA00012438"/>
    </source>
</evidence>
<feature type="transmembrane region" description="Helical" evidence="11">
    <location>
        <begin position="145"/>
        <end position="163"/>
    </location>
</feature>
<protein>
    <recommendedName>
        <fullName evidence="8">Virulence sensor protein BvgS</fullName>
        <ecNumber evidence="2">2.7.13.3</ecNumber>
    </recommendedName>
</protein>
<evidence type="ECO:0000256" key="7">
    <source>
        <dbReference type="ARBA" id="ARBA00058004"/>
    </source>
</evidence>
<dbReference type="SUPFAM" id="SSF47384">
    <property type="entry name" value="Homodimeric domain of signal transducing histidine kinase"/>
    <property type="match status" value="1"/>
</dbReference>
<dbReference type="SMART" id="SM00388">
    <property type="entry name" value="HisKA"/>
    <property type="match status" value="1"/>
</dbReference>
<dbReference type="FunFam" id="3.30.565.10:FF:000010">
    <property type="entry name" value="Sensor histidine kinase RcsC"/>
    <property type="match status" value="1"/>
</dbReference>
<dbReference type="InterPro" id="IPR048437">
    <property type="entry name" value="MASE11"/>
</dbReference>
<dbReference type="InterPro" id="IPR005467">
    <property type="entry name" value="His_kinase_dom"/>
</dbReference>
<dbReference type="Gene3D" id="3.30.565.10">
    <property type="entry name" value="Histidine kinase-like ATPase, C-terminal domain"/>
    <property type="match status" value="1"/>
</dbReference>
<dbReference type="Pfam" id="PF02518">
    <property type="entry name" value="HATPase_c"/>
    <property type="match status" value="1"/>
</dbReference>
<keyword evidence="11" id="KW-1133">Transmembrane helix</keyword>
<evidence type="ECO:0000256" key="10">
    <source>
        <dbReference type="PROSITE-ProRule" id="PRU00169"/>
    </source>
</evidence>
<sequence>MSDSLPVRVLRAALHRYTDMLEEGDQDLQGWRNRLLDGLCAVAFWLGVLAVVPSMWGGAWQGHWPLVITDLIALAGTGWLHYRRDLAYQTRALGILAIAYLIAVVLLFSLGPLSQIYLLAVPVLCTVLIGSVPAMLALLWCSATLFLAGYVGGIEPGMAIVVVSSFAHWAILSVNFLLVSTVLTLSCTYLLHGLDGALARQRATHARSHENEIRYRQTLEAQIVTLHAREADLRASQARQAELLAAQRAAEVSNQLKSDFLAMISHEVRTPLGGVIGMLRSALKETQLADSTRSKLRLSLSNAEVLLQIINDILDFSRLEAGKMPLEILDFDLGGLLHDVVGLLADRAETKDITLIAEVDPALPVWWRGDPTRLRQVVVNLVGNGIKFTEHGEVRVNVAQDEGRGIMLTVRDSGIGIEPDVLGRLFQKFEQASTATARKYGGAGLGLAICKNIVAVMGGRIEASSEPGVGSVFRVYLPLERGSPMPLMHVETRRPHAARLAVLCAEDGSTNQVILRELLGEMGHTVTIAEDGQAALEQLAAYDYDLVIMDGRMPRLDGMAALQRLRAGLDGVRDATLPVIALTANATTEDRQRFLAAGASGFLPKPIDEVDLHAEIARQLDALLAQGKPLVGEQHAIAAGAPPLAELDAMFGVAQLPVSGARPAEEGGKLYQALRSAFLIEGPRLLAVARQGVADGDAMMVALAAHSLMGGAAFLGADTLHACCAQIEKLADAGELAAVTPHLAILRSELAQTLAEISSPVQMA</sequence>
<dbReference type="SMART" id="SM00448">
    <property type="entry name" value="REC"/>
    <property type="match status" value="1"/>
</dbReference>
<feature type="domain" description="Response regulatory" evidence="13">
    <location>
        <begin position="501"/>
        <end position="620"/>
    </location>
</feature>
<evidence type="ECO:0000256" key="8">
    <source>
        <dbReference type="ARBA" id="ARBA00070152"/>
    </source>
</evidence>
<evidence type="ECO:0000256" key="11">
    <source>
        <dbReference type="SAM" id="Phobius"/>
    </source>
</evidence>
<reference evidence="15 16" key="1">
    <citation type="submission" date="2019-12" db="EMBL/GenBank/DDBJ databases">
        <title>Novel species isolated from a subtropical stream in China.</title>
        <authorList>
            <person name="Lu H."/>
        </authorList>
    </citation>
    <scope>NUCLEOTIDE SEQUENCE [LARGE SCALE GENOMIC DNA]</scope>
    <source>
        <strain evidence="15 16">FT135W</strain>
    </source>
</reference>
<feature type="transmembrane region" description="Helical" evidence="11">
    <location>
        <begin position="92"/>
        <end position="110"/>
    </location>
</feature>
<dbReference type="GO" id="GO:0005886">
    <property type="term" value="C:plasma membrane"/>
    <property type="evidence" value="ECO:0007669"/>
    <property type="project" value="UniProtKB-SubCell"/>
</dbReference>
<keyword evidence="3 10" id="KW-0597">Phosphoprotein</keyword>
<evidence type="ECO:0000256" key="6">
    <source>
        <dbReference type="ARBA" id="ARBA00023026"/>
    </source>
</evidence>
<keyword evidence="6" id="KW-0843">Virulence</keyword>
<dbReference type="InterPro" id="IPR036890">
    <property type="entry name" value="HATPase_C_sf"/>
</dbReference>
<dbReference type="PROSITE" id="PS50110">
    <property type="entry name" value="RESPONSE_REGULATORY"/>
    <property type="match status" value="1"/>
</dbReference>
<keyword evidence="11" id="KW-0812">Transmembrane</keyword>
<keyword evidence="16" id="KW-1185">Reference proteome</keyword>
<dbReference type="Gene3D" id="1.20.120.160">
    <property type="entry name" value="HPT domain"/>
    <property type="match status" value="1"/>
</dbReference>
<evidence type="ECO:0000313" key="16">
    <source>
        <dbReference type="Proteomes" id="UP000479335"/>
    </source>
</evidence>
<dbReference type="AlphaFoldDB" id="A0A6L8KBG7"/>
<dbReference type="EC" id="2.7.13.3" evidence="2"/>
<feature type="transmembrane region" description="Helical" evidence="11">
    <location>
        <begin position="116"/>
        <end position="138"/>
    </location>
</feature>
<dbReference type="EMBL" id="WWCN01000012">
    <property type="protein sequence ID" value="MYM24829.1"/>
    <property type="molecule type" value="Genomic_DNA"/>
</dbReference>
<dbReference type="Pfam" id="PF01627">
    <property type="entry name" value="Hpt"/>
    <property type="match status" value="1"/>
</dbReference>
<dbReference type="Gene3D" id="1.10.287.130">
    <property type="match status" value="1"/>
</dbReference>
<dbReference type="CDD" id="cd16922">
    <property type="entry name" value="HATPase_EvgS-ArcB-TorS-like"/>
    <property type="match status" value="1"/>
</dbReference>
<evidence type="ECO:0000256" key="3">
    <source>
        <dbReference type="ARBA" id="ARBA00022553"/>
    </source>
</evidence>
<evidence type="ECO:0000313" key="15">
    <source>
        <dbReference type="EMBL" id="MYM24829.1"/>
    </source>
</evidence>
<dbReference type="SMART" id="SM00387">
    <property type="entry name" value="HATPase_c"/>
    <property type="match status" value="1"/>
</dbReference>
<evidence type="ECO:0000256" key="5">
    <source>
        <dbReference type="ARBA" id="ARBA00023012"/>
    </source>
</evidence>
<feature type="modified residue" description="Phosphohistidine" evidence="9">
    <location>
        <position position="706"/>
    </location>
</feature>
<dbReference type="InterPro" id="IPR003661">
    <property type="entry name" value="HisK_dim/P_dom"/>
</dbReference>
<keyword evidence="11" id="KW-0472">Membrane</keyword>
<dbReference type="PRINTS" id="PR00344">
    <property type="entry name" value="BCTRLSENSOR"/>
</dbReference>
<dbReference type="PANTHER" id="PTHR45339">
    <property type="entry name" value="HYBRID SIGNAL TRANSDUCTION HISTIDINE KINASE J"/>
    <property type="match status" value="1"/>
</dbReference>
<proteinExistence type="predicted"/>
<dbReference type="GO" id="GO:0000155">
    <property type="term" value="F:phosphorelay sensor kinase activity"/>
    <property type="evidence" value="ECO:0007669"/>
    <property type="project" value="InterPro"/>
</dbReference>
<evidence type="ECO:0000259" key="14">
    <source>
        <dbReference type="PROSITE" id="PS50894"/>
    </source>
</evidence>
<evidence type="ECO:0000256" key="9">
    <source>
        <dbReference type="PROSITE-ProRule" id="PRU00110"/>
    </source>
</evidence>
<dbReference type="CDD" id="cd17546">
    <property type="entry name" value="REC_hyHK_CKI1_RcsC-like"/>
    <property type="match status" value="1"/>
</dbReference>
<dbReference type="Pfam" id="PF00512">
    <property type="entry name" value="HisKA"/>
    <property type="match status" value="1"/>
</dbReference>
<evidence type="ECO:0000259" key="13">
    <source>
        <dbReference type="PROSITE" id="PS50110"/>
    </source>
</evidence>
<dbReference type="InterPro" id="IPR008207">
    <property type="entry name" value="Sig_transdc_His_kin_Hpt_dom"/>
</dbReference>
<comment type="catalytic activity">
    <reaction evidence="1">
        <text>ATP + protein L-histidine = ADP + protein N-phospho-L-histidine.</text>
        <dbReference type="EC" id="2.7.13.3"/>
    </reaction>
</comment>
<dbReference type="InterPro" id="IPR004358">
    <property type="entry name" value="Sig_transdc_His_kin-like_C"/>
</dbReference>
<feature type="domain" description="Histidine kinase" evidence="12">
    <location>
        <begin position="263"/>
        <end position="481"/>
    </location>
</feature>
<dbReference type="Pfam" id="PF00072">
    <property type="entry name" value="Response_reg"/>
    <property type="match status" value="1"/>
</dbReference>
<comment type="function">
    <text evidence="7">Member of the two-component regulatory system BvgS/BvgA. Phosphorylates BvgA via a four-step phosphorelay in response to environmental signals.</text>
</comment>
<dbReference type="PANTHER" id="PTHR45339:SF3">
    <property type="entry name" value="HISTIDINE KINASE"/>
    <property type="match status" value="1"/>
</dbReference>
<dbReference type="InterPro" id="IPR003594">
    <property type="entry name" value="HATPase_dom"/>
</dbReference>
<keyword evidence="5" id="KW-0902">Two-component regulatory system</keyword>
<comment type="caution">
    <text evidence="15">The sequence shown here is derived from an EMBL/GenBank/DDBJ whole genome shotgun (WGS) entry which is preliminary data.</text>
</comment>
<dbReference type="GO" id="GO:0005524">
    <property type="term" value="F:ATP binding"/>
    <property type="evidence" value="ECO:0007669"/>
    <property type="project" value="UniProtKB-KW"/>
</dbReference>
<dbReference type="SUPFAM" id="SSF52172">
    <property type="entry name" value="CheY-like"/>
    <property type="match status" value="1"/>
</dbReference>
<feature type="modified residue" description="4-aspartylphosphate" evidence="10">
    <location>
        <position position="550"/>
    </location>
</feature>
<dbReference type="InterPro" id="IPR011006">
    <property type="entry name" value="CheY-like_superfamily"/>
</dbReference>
<dbReference type="Proteomes" id="UP000479335">
    <property type="component" value="Unassembled WGS sequence"/>
</dbReference>
<organism evidence="15 16">
    <name type="scientific">Duganella flavida</name>
    <dbReference type="NCBI Taxonomy" id="2692175"/>
    <lineage>
        <taxon>Bacteria</taxon>
        <taxon>Pseudomonadati</taxon>
        <taxon>Pseudomonadota</taxon>
        <taxon>Betaproteobacteria</taxon>
        <taxon>Burkholderiales</taxon>
        <taxon>Oxalobacteraceae</taxon>
        <taxon>Telluria group</taxon>
        <taxon>Duganella</taxon>
    </lineage>
</organism>
<feature type="transmembrane region" description="Helical" evidence="11">
    <location>
        <begin position="169"/>
        <end position="192"/>
    </location>
</feature>
<keyword evidence="4" id="KW-0732">Signal</keyword>
<dbReference type="PROSITE" id="PS50894">
    <property type="entry name" value="HPT"/>
    <property type="match status" value="1"/>
</dbReference>
<dbReference type="InterPro" id="IPR001789">
    <property type="entry name" value="Sig_transdc_resp-reg_receiver"/>
</dbReference>
<dbReference type="Pfam" id="PF20969">
    <property type="entry name" value="MASE11"/>
    <property type="match status" value="1"/>
</dbReference>
<feature type="transmembrane region" description="Helical" evidence="11">
    <location>
        <begin position="35"/>
        <end position="56"/>
    </location>
</feature>
<dbReference type="Gene3D" id="3.40.50.2300">
    <property type="match status" value="1"/>
</dbReference>
<dbReference type="RefSeq" id="WP_161008281.1">
    <property type="nucleotide sequence ID" value="NZ_WWCN01000012.1"/>
</dbReference>
<gene>
    <name evidence="15" type="ORF">GTP46_19520</name>
</gene>
<dbReference type="CDD" id="cd00082">
    <property type="entry name" value="HisKA"/>
    <property type="match status" value="1"/>
</dbReference>
<dbReference type="SUPFAM" id="SSF55874">
    <property type="entry name" value="ATPase domain of HSP90 chaperone/DNA topoisomerase II/histidine kinase"/>
    <property type="match status" value="1"/>
</dbReference>
<accession>A0A6L8KBG7</accession>
<evidence type="ECO:0000259" key="12">
    <source>
        <dbReference type="PROSITE" id="PS50109"/>
    </source>
</evidence>
<dbReference type="InterPro" id="IPR036097">
    <property type="entry name" value="HisK_dim/P_sf"/>
</dbReference>
<dbReference type="PROSITE" id="PS50109">
    <property type="entry name" value="HIS_KIN"/>
    <property type="match status" value="1"/>
</dbReference>